<dbReference type="PANTHER" id="PTHR12904">
    <property type="match status" value="1"/>
</dbReference>
<feature type="coiled-coil region" evidence="2">
    <location>
        <begin position="41"/>
        <end position="118"/>
    </location>
</feature>
<dbReference type="InterPro" id="IPR055142">
    <property type="entry name" value="ZER1-like_C"/>
</dbReference>
<dbReference type="Gene3D" id="1.25.10.10">
    <property type="entry name" value="Leucine-rich Repeat Variant"/>
    <property type="match status" value="1"/>
</dbReference>
<feature type="region of interest" description="Disordered" evidence="3">
    <location>
        <begin position="481"/>
        <end position="501"/>
    </location>
</feature>
<dbReference type="InterPro" id="IPR051341">
    <property type="entry name" value="Zyg-11_UBL_adapter"/>
</dbReference>
<dbReference type="Proteomes" id="UP000050741">
    <property type="component" value="Unassembled WGS sequence"/>
</dbReference>
<organism evidence="5 6">
    <name type="scientific">Globodera pallida</name>
    <name type="common">Potato cyst nematode worm</name>
    <name type="synonym">Heterodera pallida</name>
    <dbReference type="NCBI Taxonomy" id="36090"/>
    <lineage>
        <taxon>Eukaryota</taxon>
        <taxon>Metazoa</taxon>
        <taxon>Ecdysozoa</taxon>
        <taxon>Nematoda</taxon>
        <taxon>Chromadorea</taxon>
        <taxon>Rhabditida</taxon>
        <taxon>Tylenchina</taxon>
        <taxon>Tylenchomorpha</taxon>
        <taxon>Tylenchoidea</taxon>
        <taxon>Heteroderidae</taxon>
        <taxon>Heteroderinae</taxon>
        <taxon>Globodera</taxon>
    </lineage>
</organism>
<reference evidence="5" key="1">
    <citation type="submission" date="2014-05" db="EMBL/GenBank/DDBJ databases">
        <title>The genome and life-stage specific transcriptomes of Globodera pallida elucidate key aspects of plant parasitism by a cyst nematode.</title>
        <authorList>
            <person name="Cotton J.A."/>
            <person name="Lilley C.J."/>
            <person name="Jones L.M."/>
            <person name="Kikuchi T."/>
            <person name="Reid A.J."/>
            <person name="Thorpe P."/>
            <person name="Tsai I.J."/>
            <person name="Beasley H."/>
            <person name="Blok V."/>
            <person name="Cock P.J.A."/>
            <person name="Van den Akker S.E."/>
            <person name="Holroyd N."/>
            <person name="Hunt M."/>
            <person name="Mantelin S."/>
            <person name="Naghra H."/>
            <person name="Pain A."/>
            <person name="Palomares-Rius J.E."/>
            <person name="Zarowiecki M."/>
            <person name="Berriman M."/>
            <person name="Jones J.T."/>
            <person name="Urwin P.E."/>
        </authorList>
    </citation>
    <scope>NUCLEOTIDE SEQUENCE [LARGE SCALE GENOMIC DNA]</scope>
    <source>
        <strain evidence="5">Lindley</strain>
    </source>
</reference>
<evidence type="ECO:0000313" key="5">
    <source>
        <dbReference type="Proteomes" id="UP000050741"/>
    </source>
</evidence>
<evidence type="ECO:0000259" key="4">
    <source>
        <dbReference type="Pfam" id="PF22964"/>
    </source>
</evidence>
<dbReference type="GO" id="GO:0031462">
    <property type="term" value="C:Cul2-RING ubiquitin ligase complex"/>
    <property type="evidence" value="ECO:0007669"/>
    <property type="project" value="TreeGrafter"/>
</dbReference>
<dbReference type="InterPro" id="IPR016024">
    <property type="entry name" value="ARM-type_fold"/>
</dbReference>
<dbReference type="Pfam" id="PF22964">
    <property type="entry name" value="ZER1-like_2nd"/>
    <property type="match status" value="1"/>
</dbReference>
<dbReference type="InterPro" id="IPR011989">
    <property type="entry name" value="ARM-like"/>
</dbReference>
<dbReference type="PANTHER" id="PTHR12904:SF23">
    <property type="entry name" value="PROTEIN ZER-1 HOMOLOG"/>
    <property type="match status" value="1"/>
</dbReference>
<accession>A0A183C8A4</accession>
<feature type="domain" description="Protein zer-1 homolog-like C-terminal" evidence="4">
    <location>
        <begin position="186"/>
        <end position="478"/>
    </location>
</feature>
<keyword evidence="5" id="KW-1185">Reference proteome</keyword>
<evidence type="ECO:0000256" key="3">
    <source>
        <dbReference type="SAM" id="MobiDB-lite"/>
    </source>
</evidence>
<dbReference type="OrthoDB" id="5783533at2759"/>
<keyword evidence="2" id="KW-0175">Coiled coil</keyword>
<dbReference type="WBParaSite" id="GPLIN_000910000">
    <property type="protein sequence ID" value="GPLIN_000910000"/>
    <property type="gene ID" value="GPLIN_000910000"/>
</dbReference>
<dbReference type="SUPFAM" id="SSF48371">
    <property type="entry name" value="ARM repeat"/>
    <property type="match status" value="1"/>
</dbReference>
<feature type="compositionally biased region" description="Polar residues" evidence="3">
    <location>
        <begin position="492"/>
        <end position="501"/>
    </location>
</feature>
<sequence length="501" mass="57433">MPFLTESTNRGEIAADQDPSEKLIRDRIVELEAQQTINSPKMKMELELKAIKEELKNTKELLGKKLEQMEEWKRVAKLELENKELRAELEHQKLVIAHNALQTKMEEYQNKQQQTIAALTEKLKVSSDQFSLMQSDQKALLERLNALEQKQTANSELVDKQKETNRMLHTQMDELGGNSSKKEGEEFDIPQDIMFNYGRLANLLVKVLEKHRSDSPTQRIIVLLLNSMVCHAEVGQKIEVGEIGAIEVILQQIARKLQTNQCDDVMNTAWSFLLNITDETPENCERFLKAEGLTLFLRCYTKFSTKVELVRNMMGLIGNIAEVYELRGKLMHDDYLKIFCYWLGNLSDGTISYLSAGVLAHLVSDGDERWEAVNAEHSRRHVSSLIVQATEKWDLNARCNLSYGSLKPILCLLPQWHADGSQQWAIWTLANLTTTDRAKYCRFVVEEGGVELVKQLVKHPQSTREIRKLAQAVLDNIKEWEKSDDANHADQQETTNDINDP</sequence>
<evidence type="ECO:0000256" key="2">
    <source>
        <dbReference type="SAM" id="Coils"/>
    </source>
</evidence>
<keyword evidence="1" id="KW-0833">Ubl conjugation pathway</keyword>
<protein>
    <submittedName>
        <fullName evidence="6">Rap-GAP domain-containing protein</fullName>
    </submittedName>
</protein>
<feature type="compositionally biased region" description="Basic and acidic residues" evidence="3">
    <location>
        <begin position="481"/>
        <end position="491"/>
    </location>
</feature>
<proteinExistence type="predicted"/>
<name>A0A183C8A4_GLOPA</name>
<reference evidence="6" key="2">
    <citation type="submission" date="2016-06" db="UniProtKB">
        <authorList>
            <consortium name="WormBaseParasite"/>
        </authorList>
    </citation>
    <scope>IDENTIFICATION</scope>
</reference>
<evidence type="ECO:0000313" key="6">
    <source>
        <dbReference type="WBParaSite" id="GPLIN_000910000"/>
    </source>
</evidence>
<evidence type="ECO:0000256" key="1">
    <source>
        <dbReference type="ARBA" id="ARBA00022786"/>
    </source>
</evidence>
<dbReference type="AlphaFoldDB" id="A0A183C8A4"/>